<gene>
    <name evidence="2" type="ORF">AWC31_14115</name>
</gene>
<keyword evidence="1" id="KW-1133">Transmembrane helix</keyword>
<proteinExistence type="predicted"/>
<reference evidence="2 3" key="1">
    <citation type="submission" date="2016-01" db="EMBL/GenBank/DDBJ databases">
        <title>The new phylogeny of the genus Mycobacterium.</title>
        <authorList>
            <person name="Tarcisio F."/>
            <person name="Conor M."/>
            <person name="Antonella G."/>
            <person name="Elisabetta G."/>
            <person name="Giulia F.S."/>
            <person name="Sara T."/>
            <person name="Anna F."/>
            <person name="Clotilde B."/>
            <person name="Roberto B."/>
            <person name="Veronica D.S."/>
            <person name="Fabio R."/>
            <person name="Monica P."/>
            <person name="Olivier J."/>
            <person name="Enrico T."/>
            <person name="Nicola S."/>
        </authorList>
    </citation>
    <scope>NUCLEOTIDE SEQUENCE [LARGE SCALE GENOMIC DNA]</scope>
    <source>
        <strain evidence="2 3">ATCC 700010</strain>
    </source>
</reference>
<accession>A0A1X2FJ25</accession>
<feature type="transmembrane region" description="Helical" evidence="1">
    <location>
        <begin position="12"/>
        <end position="33"/>
    </location>
</feature>
<feature type="transmembrane region" description="Helical" evidence="1">
    <location>
        <begin position="39"/>
        <end position="62"/>
    </location>
</feature>
<feature type="transmembrane region" description="Helical" evidence="1">
    <location>
        <begin position="121"/>
        <end position="144"/>
    </location>
</feature>
<comment type="caution">
    <text evidence="2">The sequence shown here is derived from an EMBL/GenBank/DDBJ whole genome shotgun (WGS) entry which is preliminary data.</text>
</comment>
<dbReference type="Proteomes" id="UP000193964">
    <property type="component" value="Unassembled WGS sequence"/>
</dbReference>
<keyword evidence="1" id="KW-0472">Membrane</keyword>
<keyword evidence="1" id="KW-0812">Transmembrane</keyword>
<organism evidence="2 3">
    <name type="scientific">Mycolicibacterium wolinskyi</name>
    <dbReference type="NCBI Taxonomy" id="59750"/>
    <lineage>
        <taxon>Bacteria</taxon>
        <taxon>Bacillati</taxon>
        <taxon>Actinomycetota</taxon>
        <taxon>Actinomycetes</taxon>
        <taxon>Mycobacteriales</taxon>
        <taxon>Mycobacteriaceae</taxon>
        <taxon>Mycolicibacterium</taxon>
    </lineage>
</organism>
<feature type="transmembrane region" description="Helical" evidence="1">
    <location>
        <begin position="150"/>
        <end position="170"/>
    </location>
</feature>
<dbReference type="EMBL" id="LQQA01000005">
    <property type="protein sequence ID" value="ORX18434.1"/>
    <property type="molecule type" value="Genomic_DNA"/>
</dbReference>
<evidence type="ECO:0000313" key="3">
    <source>
        <dbReference type="Proteomes" id="UP000193964"/>
    </source>
</evidence>
<sequence>MLTRILVSPYRVRMLAFGAVSAAVLVTAFIALACAGVVFPVWAVAIAIPASGAIMGAVLASVTRRLADQYRAAFGDVASRADHAAAVRASMSGPIPAEGDVLTAARRLAWLSVRLYRQAGIWMITGAWLCAASIFGLGVIPGIATADTSLGAIAILWLLAVVYAGVAVWIHFDRRRATRRATRLELDAAFKTVTYETS</sequence>
<evidence type="ECO:0000313" key="2">
    <source>
        <dbReference type="EMBL" id="ORX18434.1"/>
    </source>
</evidence>
<evidence type="ECO:0000256" key="1">
    <source>
        <dbReference type="SAM" id="Phobius"/>
    </source>
</evidence>
<dbReference type="PROSITE" id="PS51257">
    <property type="entry name" value="PROKAR_LIPOPROTEIN"/>
    <property type="match status" value="1"/>
</dbReference>
<name>A0A1X2FJ25_9MYCO</name>
<dbReference type="AlphaFoldDB" id="A0A1X2FJ25"/>
<protein>
    <submittedName>
        <fullName evidence="2">Uncharacterized protein</fullName>
    </submittedName>
</protein>